<evidence type="ECO:0000256" key="9">
    <source>
        <dbReference type="ARBA" id="ARBA00023170"/>
    </source>
</evidence>
<keyword evidence="4 11" id="KW-0589">Pheromone response</keyword>
<reference evidence="12" key="2">
    <citation type="submission" date="2025-09" db="UniProtKB">
        <authorList>
            <consortium name="Ensembl"/>
        </authorList>
    </citation>
    <scope>IDENTIFICATION</scope>
</reference>
<proteinExistence type="inferred from homology"/>
<evidence type="ECO:0000256" key="2">
    <source>
        <dbReference type="ARBA" id="ARBA00010663"/>
    </source>
</evidence>
<keyword evidence="9 11" id="KW-0675">Receptor</keyword>
<dbReference type="GO" id="GO:0019236">
    <property type="term" value="P:response to pheromone"/>
    <property type="evidence" value="ECO:0007669"/>
    <property type="project" value="UniProtKB-KW"/>
</dbReference>
<comment type="similarity">
    <text evidence="2 11">Belongs to the G-protein coupled receptor 1 family.</text>
</comment>
<evidence type="ECO:0000256" key="11">
    <source>
        <dbReference type="RuleBase" id="RU364061"/>
    </source>
</evidence>
<evidence type="ECO:0000256" key="8">
    <source>
        <dbReference type="ARBA" id="ARBA00023136"/>
    </source>
</evidence>
<evidence type="ECO:0000313" key="12">
    <source>
        <dbReference type="Ensembl" id="ENSMMSP00000025891.1"/>
    </source>
</evidence>
<keyword evidence="7 11" id="KW-0297">G-protein coupled receptor</keyword>
<evidence type="ECO:0000256" key="4">
    <source>
        <dbReference type="ARBA" id="ARBA00022507"/>
    </source>
</evidence>
<keyword evidence="6 11" id="KW-1133">Transmembrane helix</keyword>
<name>A0A8C6E535_MOSMO</name>
<protein>
    <recommendedName>
        <fullName evidence="11">Vomeronasal type-1 receptor</fullName>
    </recommendedName>
</protein>
<dbReference type="SUPFAM" id="SSF81321">
    <property type="entry name" value="Family A G protein-coupled receptor-like"/>
    <property type="match status" value="1"/>
</dbReference>
<comment type="caution">
    <text evidence="11">Lacks conserved residue(s) required for the propagation of feature annotation.</text>
</comment>
<evidence type="ECO:0000256" key="3">
    <source>
        <dbReference type="ARBA" id="ARBA00022475"/>
    </source>
</evidence>
<comment type="subcellular location">
    <subcellularLocation>
        <location evidence="1 11">Cell membrane</location>
        <topology evidence="1 11">Multi-pass membrane protein</topology>
    </subcellularLocation>
</comment>
<keyword evidence="10 11" id="KW-0807">Transducer</keyword>
<dbReference type="GeneTree" id="ENSGT00960000186612"/>
<dbReference type="Pfam" id="PF03402">
    <property type="entry name" value="V1R"/>
    <property type="match status" value="1"/>
</dbReference>
<dbReference type="InterPro" id="IPR004072">
    <property type="entry name" value="Vmron_rcpt_1"/>
</dbReference>
<reference evidence="12" key="1">
    <citation type="submission" date="2025-08" db="UniProtKB">
        <authorList>
            <consortium name="Ensembl"/>
        </authorList>
    </citation>
    <scope>IDENTIFICATION</scope>
</reference>
<feature type="transmembrane region" description="Helical" evidence="11">
    <location>
        <begin position="20"/>
        <end position="40"/>
    </location>
</feature>
<keyword evidence="3 11" id="KW-1003">Cell membrane</keyword>
<evidence type="ECO:0000256" key="6">
    <source>
        <dbReference type="ARBA" id="ARBA00022989"/>
    </source>
</evidence>
<dbReference type="Ensembl" id="ENSMMST00000028583.1">
    <property type="protein sequence ID" value="ENSMMSP00000025891.1"/>
    <property type="gene ID" value="ENSMMSG00000019513.1"/>
</dbReference>
<feature type="transmembrane region" description="Helical" evidence="11">
    <location>
        <begin position="52"/>
        <end position="76"/>
    </location>
</feature>
<evidence type="ECO:0000256" key="7">
    <source>
        <dbReference type="ARBA" id="ARBA00023040"/>
    </source>
</evidence>
<evidence type="ECO:0000313" key="13">
    <source>
        <dbReference type="Proteomes" id="UP000694544"/>
    </source>
</evidence>
<keyword evidence="13" id="KW-1185">Reference proteome</keyword>
<keyword evidence="5 11" id="KW-0812">Transmembrane</keyword>
<sequence length="109" mass="11677">ISFHKDALTIPGEMVLKTILQLQTVVGALVNVIHFLYSIFPILLGHKKISTYVILTHMTVANLLVLLALGILHTMATFVSKNPLSSLGCKVGITYGERLAAPPCAPPAS</sequence>
<dbReference type="GO" id="GO:0016503">
    <property type="term" value="F:pheromone receptor activity"/>
    <property type="evidence" value="ECO:0007669"/>
    <property type="project" value="InterPro"/>
</dbReference>
<evidence type="ECO:0000256" key="1">
    <source>
        <dbReference type="ARBA" id="ARBA00004651"/>
    </source>
</evidence>
<evidence type="ECO:0000256" key="5">
    <source>
        <dbReference type="ARBA" id="ARBA00022692"/>
    </source>
</evidence>
<accession>A0A8C6E535</accession>
<dbReference type="GO" id="GO:0005886">
    <property type="term" value="C:plasma membrane"/>
    <property type="evidence" value="ECO:0007669"/>
    <property type="project" value="UniProtKB-SubCell"/>
</dbReference>
<dbReference type="PANTHER" id="PTHR24062">
    <property type="entry name" value="VOMERONASAL TYPE-1 RECEPTOR"/>
    <property type="match status" value="1"/>
</dbReference>
<evidence type="ECO:0000256" key="10">
    <source>
        <dbReference type="ARBA" id="ARBA00023224"/>
    </source>
</evidence>
<keyword evidence="8 11" id="KW-0472">Membrane</keyword>
<organism evidence="12 13">
    <name type="scientific">Moschus moschiferus</name>
    <name type="common">Siberian musk deer</name>
    <name type="synonym">Moschus sibiricus</name>
    <dbReference type="NCBI Taxonomy" id="68415"/>
    <lineage>
        <taxon>Eukaryota</taxon>
        <taxon>Metazoa</taxon>
        <taxon>Chordata</taxon>
        <taxon>Craniata</taxon>
        <taxon>Vertebrata</taxon>
        <taxon>Euteleostomi</taxon>
        <taxon>Mammalia</taxon>
        <taxon>Eutheria</taxon>
        <taxon>Laurasiatheria</taxon>
        <taxon>Artiodactyla</taxon>
        <taxon>Ruminantia</taxon>
        <taxon>Pecora</taxon>
        <taxon>Moschidae</taxon>
        <taxon>Moschus</taxon>
    </lineage>
</organism>
<dbReference type="Proteomes" id="UP000694544">
    <property type="component" value="Unplaced"/>
</dbReference>
<dbReference type="AlphaFoldDB" id="A0A8C6E535"/>